<dbReference type="EMBL" id="CP089984">
    <property type="protein sequence ID" value="WXB13611.1"/>
    <property type="molecule type" value="Genomic_DNA"/>
</dbReference>
<gene>
    <name evidence="1" type="ORF">LZC94_37970</name>
</gene>
<reference evidence="1 2" key="1">
    <citation type="submission" date="2021-12" db="EMBL/GenBank/DDBJ databases">
        <title>Discovery of the Pendulisporaceae a myxobacterial family with distinct sporulation behavior and unique specialized metabolism.</title>
        <authorList>
            <person name="Garcia R."/>
            <person name="Popoff A."/>
            <person name="Bader C.D."/>
            <person name="Loehr J."/>
            <person name="Walesch S."/>
            <person name="Walt C."/>
            <person name="Boldt J."/>
            <person name="Bunk B."/>
            <person name="Haeckl F.J.F.P.J."/>
            <person name="Gunesch A.P."/>
            <person name="Birkelbach J."/>
            <person name="Nuebel U."/>
            <person name="Pietschmann T."/>
            <person name="Bach T."/>
            <person name="Mueller R."/>
        </authorList>
    </citation>
    <scope>NUCLEOTIDE SEQUENCE [LARGE SCALE GENOMIC DNA]</scope>
    <source>
        <strain evidence="1 2">MSr11954</strain>
    </source>
</reference>
<proteinExistence type="predicted"/>
<dbReference type="RefSeq" id="WP_394823224.1">
    <property type="nucleotide sequence ID" value="NZ_CP089984.1"/>
</dbReference>
<sequence>MPASFSHEGLVLLFRNRPTLAAELLRDVLHLELPGFERVTIGEADVSQITPTERTVDLVLTLEDGDGRPELAIIVELQLHPNGDKKWSWPHYVCALRDKLRCPVLLLVVTTREDVAAWAREPIELGRPGDHIRPFVLGPSAIPAVRDPSEAERAPELAVLSAAAHGHDDPGIAVQIASAALQACRQLDDQRNVVYSDLIFISLSAAARTTFEKIMSQGNYVFQSEYFLKHLRAGREEGVEEGLAAGEAKAVIAFLEARGLPVPDETRARILTCKDISTLDRWIRKAVAVTSADELFHE</sequence>
<keyword evidence="2" id="KW-1185">Reference proteome</keyword>
<dbReference type="PANTHER" id="PTHR34613:SF1">
    <property type="entry name" value="SLL6017 PROTEIN"/>
    <property type="match status" value="1"/>
</dbReference>
<accession>A0ABZ2LRS0</accession>
<protein>
    <recommendedName>
        <fullName evidence="3">DUF4365 domain-containing protein</fullName>
    </recommendedName>
</protein>
<organism evidence="1 2">
    <name type="scientific">Pendulispora albinea</name>
    <dbReference type="NCBI Taxonomy" id="2741071"/>
    <lineage>
        <taxon>Bacteria</taxon>
        <taxon>Pseudomonadati</taxon>
        <taxon>Myxococcota</taxon>
        <taxon>Myxococcia</taxon>
        <taxon>Myxococcales</taxon>
        <taxon>Sorangiineae</taxon>
        <taxon>Pendulisporaceae</taxon>
        <taxon>Pendulispora</taxon>
    </lineage>
</organism>
<dbReference type="Proteomes" id="UP001370348">
    <property type="component" value="Chromosome"/>
</dbReference>
<dbReference type="PANTHER" id="PTHR34613">
    <property type="entry name" value="SLL0800 PROTEIN"/>
    <property type="match status" value="1"/>
</dbReference>
<evidence type="ECO:0008006" key="3">
    <source>
        <dbReference type="Google" id="ProtNLM"/>
    </source>
</evidence>
<name>A0ABZ2LRS0_9BACT</name>
<evidence type="ECO:0000313" key="2">
    <source>
        <dbReference type="Proteomes" id="UP001370348"/>
    </source>
</evidence>
<evidence type="ECO:0000313" key="1">
    <source>
        <dbReference type="EMBL" id="WXB13611.1"/>
    </source>
</evidence>